<evidence type="ECO:0000256" key="7">
    <source>
        <dbReference type="SAM" id="MobiDB-lite"/>
    </source>
</evidence>
<organism evidence="8 9">
    <name type="scientific">Taphrina deformans (strain PYCC 5710 / ATCC 11124 / CBS 356.35 / IMI 108563 / JCM 9778 / NBRC 8474)</name>
    <name type="common">Peach leaf curl fungus</name>
    <name type="synonym">Lalaria deformans</name>
    <dbReference type="NCBI Taxonomy" id="1097556"/>
    <lineage>
        <taxon>Eukaryota</taxon>
        <taxon>Fungi</taxon>
        <taxon>Dikarya</taxon>
        <taxon>Ascomycota</taxon>
        <taxon>Taphrinomycotina</taxon>
        <taxon>Taphrinomycetes</taxon>
        <taxon>Taphrinales</taxon>
        <taxon>Taphrinaceae</taxon>
        <taxon>Taphrina</taxon>
    </lineage>
</organism>
<dbReference type="Pfam" id="PF01715">
    <property type="entry name" value="IPPT"/>
    <property type="match status" value="1"/>
</dbReference>
<evidence type="ECO:0000256" key="6">
    <source>
        <dbReference type="RuleBase" id="RU003785"/>
    </source>
</evidence>
<keyword evidence="5" id="KW-0819">tRNA processing</keyword>
<dbReference type="PANTHER" id="PTHR11088">
    <property type="entry name" value="TRNA DIMETHYLALLYLTRANSFERASE"/>
    <property type="match status" value="1"/>
</dbReference>
<keyword evidence="4 6" id="KW-0067">ATP-binding</keyword>
<dbReference type="GO" id="GO:0005739">
    <property type="term" value="C:mitochondrion"/>
    <property type="evidence" value="ECO:0007669"/>
    <property type="project" value="TreeGrafter"/>
</dbReference>
<dbReference type="VEuPathDB" id="FungiDB:TAPDE_002961"/>
<comment type="caution">
    <text evidence="8">The sequence shown here is derived from an EMBL/GenBank/DDBJ whole genome shotgun (WGS) entry which is preliminary data.</text>
</comment>
<dbReference type="HAMAP" id="MF_00185">
    <property type="entry name" value="IPP_trans"/>
    <property type="match status" value="1"/>
</dbReference>
<dbReference type="InterPro" id="IPR018022">
    <property type="entry name" value="IPT"/>
</dbReference>
<dbReference type="Gene3D" id="3.40.50.300">
    <property type="entry name" value="P-loop containing nucleotide triphosphate hydrolases"/>
    <property type="match status" value="1"/>
</dbReference>
<evidence type="ECO:0000256" key="3">
    <source>
        <dbReference type="ARBA" id="ARBA00022741"/>
    </source>
</evidence>
<evidence type="ECO:0000256" key="5">
    <source>
        <dbReference type="RuleBase" id="RU003783"/>
    </source>
</evidence>
<dbReference type="InterPro" id="IPR027417">
    <property type="entry name" value="P-loop_NTPase"/>
</dbReference>
<comment type="similarity">
    <text evidence="1 6">Belongs to the IPP transferase family.</text>
</comment>
<evidence type="ECO:0000313" key="9">
    <source>
        <dbReference type="Proteomes" id="UP000013776"/>
    </source>
</evidence>
<sequence length="443" mass="50188">MRDKTVVQVIGTTGVGKSQLGIELAKRLAGEIINSDSMQVYKGLDIITNKHPEQKRDGIVHHLLGFLDQNAEYRIGAYERDATGIIDRLHEAGKMPVVVGGTAYYSTSLVFQDMLPDTGATTPDLAGSIDARLEKTTSELYQDLQGIDPVMATRWHPKDHRKIRRSLEIYYTTGKRQSELYSEQRATGRLGPENVRYRTLFFWLWSDQSVLDTRLDARIDEMIETGLFGEIKSMHQSQDTSTPDFTRGIYQAIGYKEFHNFLQTGNEADRVAGTEAMKAATRRYARKQIKWIRNKLLLQCRQAGDDVQVVLLDATDLSKWDENVLARALKAIDDYATTGPFDPRTYCDPSLHDLLRPKVEKEFSANPDLWEKFVCDVCPTFTTNTKEGWTQHLSSNGHRAKVKQAKKRQDFVDWKKSQKLGSRSNSDSSRSSELSRPAVLTGS</sequence>
<name>R4XAH7_TAPDE</name>
<dbReference type="EMBL" id="CAHR02000104">
    <property type="protein sequence ID" value="CCG82829.1"/>
    <property type="molecule type" value="Genomic_DNA"/>
</dbReference>
<evidence type="ECO:0000256" key="1">
    <source>
        <dbReference type="ARBA" id="ARBA00005842"/>
    </source>
</evidence>
<dbReference type="EC" id="2.5.1.75" evidence="5"/>
<comment type="catalytic activity">
    <reaction evidence="5">
        <text>adenosine(37) in tRNA + dimethylallyl diphosphate = N(6)-dimethylallyladenosine(37) in tRNA + diphosphate</text>
        <dbReference type="Rhea" id="RHEA:26482"/>
        <dbReference type="Rhea" id="RHEA-COMP:10162"/>
        <dbReference type="Rhea" id="RHEA-COMP:10375"/>
        <dbReference type="ChEBI" id="CHEBI:33019"/>
        <dbReference type="ChEBI" id="CHEBI:57623"/>
        <dbReference type="ChEBI" id="CHEBI:74411"/>
        <dbReference type="ChEBI" id="CHEBI:74415"/>
        <dbReference type="EC" id="2.5.1.75"/>
    </reaction>
</comment>
<dbReference type="GO" id="GO:0052381">
    <property type="term" value="F:tRNA dimethylallyltransferase activity"/>
    <property type="evidence" value="ECO:0007669"/>
    <property type="project" value="UniProtKB-EC"/>
</dbReference>
<evidence type="ECO:0000256" key="4">
    <source>
        <dbReference type="ARBA" id="ARBA00022840"/>
    </source>
</evidence>
<dbReference type="Proteomes" id="UP000013776">
    <property type="component" value="Unassembled WGS sequence"/>
</dbReference>
<dbReference type="Gene3D" id="3.30.160.60">
    <property type="entry name" value="Classic Zinc Finger"/>
    <property type="match status" value="1"/>
</dbReference>
<feature type="compositionally biased region" description="Basic and acidic residues" evidence="7">
    <location>
        <begin position="407"/>
        <end position="416"/>
    </location>
</feature>
<reference evidence="8 9" key="1">
    <citation type="journal article" date="2013" name="MBio">
        <title>Genome sequencing of the plant pathogen Taphrina deformans, the causal agent of peach leaf curl.</title>
        <authorList>
            <person name="Cisse O.H."/>
            <person name="Almeida J.M.G.C.F."/>
            <person name="Fonseca A."/>
            <person name="Kumar A.A."/>
            <person name="Salojaervi J."/>
            <person name="Overmyer K."/>
            <person name="Hauser P.M."/>
            <person name="Pagni M."/>
        </authorList>
    </citation>
    <scope>NUCLEOTIDE SEQUENCE [LARGE SCALE GENOMIC DNA]</scope>
    <source>
        <strain evidence="9">PYCC 5710 / ATCC 11124 / CBS 356.35 / IMI 108563 / JCM 9778 / NBRC 8474</strain>
    </source>
</reference>
<accession>R4XAH7</accession>
<dbReference type="eggNOG" id="KOG1384">
    <property type="taxonomic scope" value="Eukaryota"/>
</dbReference>
<dbReference type="PANTHER" id="PTHR11088:SF89">
    <property type="entry name" value="TRNA DIMETHYLALLYLTRANSFERASE"/>
    <property type="match status" value="1"/>
</dbReference>
<dbReference type="Gene3D" id="1.10.20.140">
    <property type="match status" value="1"/>
</dbReference>
<feature type="region of interest" description="Disordered" evidence="7">
    <location>
        <begin position="394"/>
        <end position="443"/>
    </location>
</feature>
<protein>
    <recommendedName>
        <fullName evidence="5">tRNA dimethylallyltransferase</fullName>
        <ecNumber evidence="5">2.5.1.75</ecNumber>
    </recommendedName>
</protein>
<evidence type="ECO:0000256" key="2">
    <source>
        <dbReference type="ARBA" id="ARBA00022679"/>
    </source>
</evidence>
<keyword evidence="3 6" id="KW-0547">Nucleotide-binding</keyword>
<keyword evidence="9" id="KW-1185">Reference proteome</keyword>
<dbReference type="GO" id="GO:0005524">
    <property type="term" value="F:ATP binding"/>
    <property type="evidence" value="ECO:0007669"/>
    <property type="project" value="UniProtKB-KW"/>
</dbReference>
<dbReference type="GO" id="GO:0006400">
    <property type="term" value="P:tRNA modification"/>
    <property type="evidence" value="ECO:0007669"/>
    <property type="project" value="TreeGrafter"/>
</dbReference>
<keyword evidence="2 6" id="KW-0808">Transferase</keyword>
<dbReference type="NCBIfam" id="TIGR00174">
    <property type="entry name" value="miaA"/>
    <property type="match status" value="1"/>
</dbReference>
<feature type="compositionally biased region" description="Low complexity" evidence="7">
    <location>
        <begin position="422"/>
        <end position="436"/>
    </location>
</feature>
<proteinExistence type="inferred from homology"/>
<dbReference type="SUPFAM" id="SSF52540">
    <property type="entry name" value="P-loop containing nucleoside triphosphate hydrolases"/>
    <property type="match status" value="1"/>
</dbReference>
<dbReference type="AlphaFoldDB" id="R4XAH7"/>
<dbReference type="STRING" id="1097556.R4XAH7"/>
<dbReference type="InterPro" id="IPR039657">
    <property type="entry name" value="Dimethylallyltransferase"/>
</dbReference>
<gene>
    <name evidence="8" type="ORF">TAPDE_002961</name>
</gene>
<evidence type="ECO:0000313" key="8">
    <source>
        <dbReference type="EMBL" id="CCG82829.1"/>
    </source>
</evidence>
<dbReference type="OrthoDB" id="775260at2759"/>